<evidence type="ECO:0000313" key="3">
    <source>
        <dbReference type="Proteomes" id="UP001143364"/>
    </source>
</evidence>
<dbReference type="RefSeq" id="WP_271205876.1">
    <property type="nucleotide sequence ID" value="NZ_BSFK01000016.1"/>
</dbReference>
<reference evidence="2" key="2">
    <citation type="submission" date="2023-01" db="EMBL/GenBank/DDBJ databases">
        <authorList>
            <person name="Sun Q."/>
            <person name="Evtushenko L."/>
        </authorList>
    </citation>
    <scope>NUCLEOTIDE SEQUENCE</scope>
    <source>
        <strain evidence="2">VKM B-2555</strain>
    </source>
</reference>
<dbReference type="EMBL" id="BSFK01000016">
    <property type="protein sequence ID" value="GLK78057.1"/>
    <property type="molecule type" value="Genomic_DNA"/>
</dbReference>
<keyword evidence="1" id="KW-1133">Transmembrane helix</keyword>
<reference evidence="2" key="1">
    <citation type="journal article" date="2014" name="Int. J. Syst. Evol. Microbiol.">
        <title>Complete genome sequence of Corynebacterium casei LMG S-19264T (=DSM 44701T), isolated from a smear-ripened cheese.</title>
        <authorList>
            <consortium name="US DOE Joint Genome Institute (JGI-PGF)"/>
            <person name="Walter F."/>
            <person name="Albersmeier A."/>
            <person name="Kalinowski J."/>
            <person name="Ruckert C."/>
        </authorList>
    </citation>
    <scope>NUCLEOTIDE SEQUENCE</scope>
    <source>
        <strain evidence="2">VKM B-2555</strain>
    </source>
</reference>
<evidence type="ECO:0000256" key="1">
    <source>
        <dbReference type="SAM" id="Phobius"/>
    </source>
</evidence>
<keyword evidence="1" id="KW-0812">Transmembrane</keyword>
<keyword evidence="1" id="KW-0472">Membrane</keyword>
<protein>
    <submittedName>
        <fullName evidence="2">Uncharacterized protein</fullName>
    </submittedName>
</protein>
<keyword evidence="3" id="KW-1185">Reference proteome</keyword>
<accession>A0A9W6N5B1</accession>
<sequence>MASILDLARTAYRNYEVDGLPSTSEHEPEKSEIISIFAAVYAALAAIGISGAVSVAKATRASLYADLAYPAGALAIVHSDAAAALNGVYKKAGASGSGSWSLVFQLDVAALAQLSALQSEVDAQAGQIATVAAESAASKIRLDTLLAGAPATRDTLAELSTAIDAVRDDLKGGVPATRDTLAKLSSALDSAVTTLGASISAGDAGIVGAATSAGNTLGKLEALIGATRGAVDAILAGAPSALDTFAEVSAALDAIGVALAAEADARSAADTTLDGKIENALAGLAAITDLVGQAYERPGDARRLFSSALTGPALARAPIAAGVIAVSSALGSVLRIRGEDTDPGAGYLDIARRIDFAIEQGRTYLVRAVFARSADPTDPEQNAVELRWQNLNANKAHVSNVRLGAAYAPTVAAGPVIASALIGKAGAPGDLSYTIPATALYGVPLVRVYGNGQQTDIAAIHIDDVTDDAAGGVDLGAITARVAALEAADAALAGRATAVEGRASALEAGLAAEATTRSDADTTLATRATTLEGRATALEGRATEVETRTGVVGTYDVPGMRIISVVKAAGGMCIWSAGLKDDLSRLGDMHFVARVPGVAVAVFKDPWQFTAALRTDLTRIGGSDGAEQAEAIPFASGATRALCTRVMAEQSYYDSPTGPKTCRMAAAFGDGAIELEFIFSSWRWDDDVVASAYTTRAAFEFGGALYPVTFAGADAVLIEPEQTVISDKLFVSVPVGATGYNVEERTLLSAGGRWGRHLPADLAQGDGVMAGAHARTAPADRPALAAERMFGPVAVRGRTKRVAAKPSVFVRGSSSYVDNGYAPMALAALGINAPNGSQQGRKLADWLADHEELLAQERRSGATDVMFGLGSNDLQAGATLEQMMIWTRAVLDIYATAALGVVLATQTPRVTGSFTSKDGQVLGAGADTRLAYSAALRTLSHPALRGVIDPEMALGDPTDRRYWRTDGGQARTSDGTHTTTLGTTEAATFIKPQFAAIFGLDRPLYDEFVALLGVAA</sequence>
<comment type="caution">
    <text evidence="2">The sequence shown here is derived from an EMBL/GenBank/DDBJ whole genome shotgun (WGS) entry which is preliminary data.</text>
</comment>
<organism evidence="2 3">
    <name type="scientific">Methylopila jiangsuensis</name>
    <dbReference type="NCBI Taxonomy" id="586230"/>
    <lineage>
        <taxon>Bacteria</taxon>
        <taxon>Pseudomonadati</taxon>
        <taxon>Pseudomonadota</taxon>
        <taxon>Alphaproteobacteria</taxon>
        <taxon>Hyphomicrobiales</taxon>
        <taxon>Methylopilaceae</taxon>
        <taxon>Methylopila</taxon>
    </lineage>
</organism>
<dbReference type="SUPFAM" id="SSF52266">
    <property type="entry name" value="SGNH hydrolase"/>
    <property type="match status" value="1"/>
</dbReference>
<name>A0A9W6N5B1_9HYPH</name>
<dbReference type="AlphaFoldDB" id="A0A9W6N5B1"/>
<proteinExistence type="predicted"/>
<dbReference type="Proteomes" id="UP001143364">
    <property type="component" value="Unassembled WGS sequence"/>
</dbReference>
<gene>
    <name evidence="2" type="ORF">GCM10008171_33110</name>
</gene>
<feature type="transmembrane region" description="Helical" evidence="1">
    <location>
        <begin position="33"/>
        <end position="55"/>
    </location>
</feature>
<evidence type="ECO:0000313" key="2">
    <source>
        <dbReference type="EMBL" id="GLK78057.1"/>
    </source>
</evidence>